<reference evidence="8" key="2">
    <citation type="journal article" date="2017" name="Stand. Genomic Sci.">
        <title>Complete genome sequence of the sulfur-oxidizing chemolithoautotrophic Sulfurovum lithotrophicum 42BKTT.</title>
        <authorList>
            <person name="Jeon W."/>
            <person name="Priscilla L."/>
            <person name="Park G."/>
            <person name="Lee H."/>
            <person name="Lee N."/>
            <person name="Lee D."/>
            <person name="Kwon H."/>
            <person name="Ahn I."/>
            <person name="Lee C."/>
            <person name="Lee H."/>
            <person name="Ahn J."/>
        </authorList>
    </citation>
    <scope>NUCLEOTIDE SEQUENCE [LARGE SCALE GENOMIC DNA]</scope>
    <source>
        <strain evidence="8">ATCC BAA-797 / 42BKT</strain>
    </source>
</reference>
<evidence type="ECO:0000313" key="8">
    <source>
        <dbReference type="Proteomes" id="UP000034444"/>
    </source>
</evidence>
<feature type="transmembrane region" description="Helical" evidence="5">
    <location>
        <begin position="42"/>
        <end position="60"/>
    </location>
</feature>
<feature type="transmembrane region" description="Helical" evidence="5">
    <location>
        <begin position="291"/>
        <end position="313"/>
    </location>
</feature>
<dbReference type="CDD" id="cd07042">
    <property type="entry name" value="STAS_SulP_like_sulfate_transporter"/>
    <property type="match status" value="1"/>
</dbReference>
<dbReference type="InterPro" id="IPR002645">
    <property type="entry name" value="STAS_dom"/>
</dbReference>
<evidence type="ECO:0000313" key="7">
    <source>
        <dbReference type="EMBL" id="AKF24931.1"/>
    </source>
</evidence>
<proteinExistence type="predicted"/>
<dbReference type="OrthoDB" id="9771198at2"/>
<protein>
    <submittedName>
        <fullName evidence="7">Sulfate permease</fullName>
    </submittedName>
</protein>
<comment type="subcellular location">
    <subcellularLocation>
        <location evidence="1">Membrane</location>
        <topology evidence="1">Multi-pass membrane protein</topology>
    </subcellularLocation>
</comment>
<name>A0A7U4M144_9BACT</name>
<dbReference type="Pfam" id="PF01740">
    <property type="entry name" value="STAS"/>
    <property type="match status" value="1"/>
</dbReference>
<keyword evidence="3 5" id="KW-1133">Transmembrane helix</keyword>
<feature type="transmembrane region" description="Helical" evidence="5">
    <location>
        <begin position="176"/>
        <end position="192"/>
    </location>
</feature>
<dbReference type="PANTHER" id="PTHR43310">
    <property type="entry name" value="SULFATE TRANSPORTER YBAR-RELATED"/>
    <property type="match status" value="1"/>
</dbReference>
<feature type="transmembrane region" description="Helical" evidence="5">
    <location>
        <begin position="383"/>
        <end position="415"/>
    </location>
</feature>
<feature type="transmembrane region" description="Helical" evidence="5">
    <location>
        <begin position="199"/>
        <end position="218"/>
    </location>
</feature>
<dbReference type="EMBL" id="CP011308">
    <property type="protein sequence ID" value="AKF24931.1"/>
    <property type="molecule type" value="Genomic_DNA"/>
</dbReference>
<gene>
    <name evidence="7" type="ORF">YH65_05650</name>
</gene>
<feature type="domain" description="STAS" evidence="6">
    <location>
        <begin position="432"/>
        <end position="527"/>
    </location>
</feature>
<dbReference type="PROSITE" id="PS50801">
    <property type="entry name" value="STAS"/>
    <property type="match status" value="1"/>
</dbReference>
<accession>A0A7U4M144</accession>
<dbReference type="RefSeq" id="WP_046551018.1">
    <property type="nucleotide sequence ID" value="NZ_CP011308.1"/>
</dbReference>
<dbReference type="PANTHER" id="PTHR43310:SF1">
    <property type="entry name" value="SULFATE TRANSPORTER YBAR-RELATED"/>
    <property type="match status" value="1"/>
</dbReference>
<dbReference type="KEGG" id="slh:YH65_05650"/>
<evidence type="ECO:0000256" key="2">
    <source>
        <dbReference type="ARBA" id="ARBA00022692"/>
    </source>
</evidence>
<dbReference type="SUPFAM" id="SSF52091">
    <property type="entry name" value="SpoIIaa-like"/>
    <property type="match status" value="1"/>
</dbReference>
<dbReference type="InterPro" id="IPR052706">
    <property type="entry name" value="Membrane-Transporter-like"/>
</dbReference>
<dbReference type="Proteomes" id="UP000034444">
    <property type="component" value="Chromosome"/>
</dbReference>
<feature type="transmembrane region" description="Helical" evidence="5">
    <location>
        <begin position="333"/>
        <end position="362"/>
    </location>
</feature>
<feature type="transmembrane region" description="Helical" evidence="5">
    <location>
        <begin position="132"/>
        <end position="156"/>
    </location>
</feature>
<evidence type="ECO:0000259" key="6">
    <source>
        <dbReference type="PROSITE" id="PS50801"/>
    </source>
</evidence>
<sequence length="527" mass="56425">MFNIQNYSKQNIKNDILSGALVAVALVPEAIAFSFIAGVSPVVGLYGAFIIGLITALIGGKPGMISGATGSVAVVFVSLGLSVKYMYPDLDAEALSMMVLHYILVTSIIAGLIQVAIGLLKMGKFIRLVPQPALFGFVNGLAIVIALAQLPFLAPANIGQYGSWIDIIKASLSENYIMYIIIIITMATMQYLPKVSKAVPAGLVAIIAVTLVVYFGHIDTRTVGDLADLSNVSFPHFTMPDWSLLFSWESLKIILPTAVIVALVGLIESLLTLSVLDEMGGKRGSGNQECVALGVGNATSGLFGGMAGCAMIGQSVINFTSGGLGRLSSFTAATLLIILVVSFSDVIAAIPMAVLVGIMFMVSIGTFEFSSIKRISHMPRSDAFVLVVVTIITIFFDLAVAVIAGIIISALVFAWKHAKIFSHTKMEGDKKIYELDGPLFFGSVTSFNEQFDVENDPEEVVIDFKKARVMDSSGAEAIDALTEKYRKAGKKLTLRHLSEDCKKMLRTAGPFCTYEEDDPTYKVAHDV</sequence>
<feature type="transmembrane region" description="Helical" evidence="5">
    <location>
        <begin position="253"/>
        <end position="271"/>
    </location>
</feature>
<keyword evidence="4 5" id="KW-0472">Membrane</keyword>
<organism evidence="7 8">
    <name type="scientific">Sulfurovum lithotrophicum</name>
    <dbReference type="NCBI Taxonomy" id="206403"/>
    <lineage>
        <taxon>Bacteria</taxon>
        <taxon>Pseudomonadati</taxon>
        <taxon>Campylobacterota</taxon>
        <taxon>Epsilonproteobacteria</taxon>
        <taxon>Campylobacterales</taxon>
        <taxon>Sulfurovaceae</taxon>
        <taxon>Sulfurovum</taxon>
    </lineage>
</organism>
<feature type="transmembrane region" description="Helical" evidence="5">
    <location>
        <begin position="67"/>
        <end position="87"/>
    </location>
</feature>
<evidence type="ECO:0000256" key="5">
    <source>
        <dbReference type="SAM" id="Phobius"/>
    </source>
</evidence>
<keyword evidence="8" id="KW-1185">Reference proteome</keyword>
<dbReference type="GO" id="GO:0016020">
    <property type="term" value="C:membrane"/>
    <property type="evidence" value="ECO:0007669"/>
    <property type="project" value="UniProtKB-SubCell"/>
</dbReference>
<evidence type="ECO:0000256" key="1">
    <source>
        <dbReference type="ARBA" id="ARBA00004141"/>
    </source>
</evidence>
<dbReference type="Gene3D" id="3.30.750.24">
    <property type="entry name" value="STAS domain"/>
    <property type="match status" value="1"/>
</dbReference>
<dbReference type="InterPro" id="IPR011547">
    <property type="entry name" value="SLC26A/SulP_dom"/>
</dbReference>
<feature type="transmembrane region" description="Helical" evidence="5">
    <location>
        <begin position="99"/>
        <end position="120"/>
    </location>
</feature>
<dbReference type="AlphaFoldDB" id="A0A7U4M144"/>
<reference evidence="7 8" key="1">
    <citation type="submission" date="2015-04" db="EMBL/GenBank/DDBJ databases">
        <title>Complete genome sequence of Sulfurovum lithotrophicum ATCC BAA-797T.</title>
        <authorList>
            <person name="Ahn J."/>
            <person name="Park G."/>
            <person name="Jeon W."/>
            <person name="Jang Y."/>
            <person name="Jang M."/>
            <person name="Lee H."/>
            <person name="Lee H."/>
        </authorList>
    </citation>
    <scope>NUCLEOTIDE SEQUENCE [LARGE SCALE GENOMIC DNA]</scope>
    <source>
        <strain evidence="8">ATCC BAA-797 / 42BKT</strain>
    </source>
</reference>
<evidence type="ECO:0000256" key="4">
    <source>
        <dbReference type="ARBA" id="ARBA00023136"/>
    </source>
</evidence>
<keyword evidence="2 5" id="KW-0812">Transmembrane</keyword>
<dbReference type="InterPro" id="IPR036513">
    <property type="entry name" value="STAS_dom_sf"/>
</dbReference>
<evidence type="ECO:0000256" key="3">
    <source>
        <dbReference type="ARBA" id="ARBA00022989"/>
    </source>
</evidence>
<dbReference type="Pfam" id="PF00916">
    <property type="entry name" value="Sulfate_transp"/>
    <property type="match status" value="1"/>
</dbReference>